<dbReference type="InterPro" id="IPR036317">
    <property type="entry name" value="Cullin_homology_sf"/>
</dbReference>
<name>A0AA40BBF9_9PEZI</name>
<dbReference type="FunFam" id="1.20.1310.10:FF:000002">
    <property type="entry name" value="cullin-3 isoform X1"/>
    <property type="match status" value="1"/>
</dbReference>
<sequence>MASRANRIRPIRRPIMNREVSEFEPCWDLLRDALVDIHTKNAGRLSFEQLYRASYKIVLRKKGELLYERVKGFEEDWFRQHIMPSIAGLVTNNIVNMTLLQHAGTSASERRQTGERFLRGIRDAWEDHNMSMNMVADILMYLDRSYTVESKRPSIFAATIGLFRDHILRDTVPSVAEQLQRDFMVFDILNTVIVDLINMERDGDIVDRNLIRKITSMLEDLYETDEEIENQKLYLRVFEPCYLEASRQYYRNECEKLLREADASTWLRHAQQRLKEEQDRCGTTISILTVNKVAGVVEDKLVKARLSDFLAMEGSGLKVMIDNDRLEDLAILYQLLSRVDGTMAPLKHALQGRVMDLGLVIEKTVRNMDFSVNGAGSGQADADEAADGIDKSKIQPLTAAAQQTAAAIKWVDEVLQLKDKFDNFWSNCFNKDLVLQSAVTKSFSDFINAFNRSSEYVSLFIDDNIKRGAKVKTDAEIDVVLDKAIVLLRYLSDRDLFERYYQKHLARRLLHNKSEIDTEKDMVSRMKSEMGNHFTIKFEGMFKDMELSRDLGENYRDHIRQLGDVDTKKVDLGIHVLTTNNWPPEVMGRGDGGRVDCIYPPAIKRLQDSFFKFYLKDRSGRVLTWVSSAGSADIKCTFPKIAGKESGPLSKERRYELNVPTYGMIILMLFNDIDEDESLSFGEIQGKTSIPPLDLVRVLASLSIAPKAKVLLKHPASKSVKPTDKFSYNTQFVSKTIKIKAPTISSINKVEGDEERKETEKKNDETRAHIVDAAIVRIMKQRKTLSHTKLTTEVITQLQARFKPDVSLIKRRVEELLYREYLERVDGEPATYQYMA</sequence>
<dbReference type="FunFam" id="1.10.10.10:FF:000014">
    <property type="entry name" value="Cullin 1"/>
    <property type="match status" value="1"/>
</dbReference>
<comment type="similarity">
    <text evidence="1 4 5">Belongs to the cullin family.</text>
</comment>
<dbReference type="Gene3D" id="1.10.10.10">
    <property type="entry name" value="Winged helix-like DNA-binding domain superfamily/Winged helix DNA-binding domain"/>
    <property type="match status" value="1"/>
</dbReference>
<dbReference type="FunFam" id="3.30.230.130:FF:000011">
    <property type="entry name" value="SCF ubiquitin ligase subunit CulC, putative"/>
    <property type="match status" value="1"/>
</dbReference>
<dbReference type="GO" id="GO:0031625">
    <property type="term" value="F:ubiquitin protein ligase binding"/>
    <property type="evidence" value="ECO:0007669"/>
    <property type="project" value="InterPro"/>
</dbReference>
<gene>
    <name evidence="7" type="ORF">B0H67DRAFT_476802</name>
</gene>
<dbReference type="AlphaFoldDB" id="A0AA40BBF9"/>
<evidence type="ECO:0000259" key="6">
    <source>
        <dbReference type="PROSITE" id="PS50069"/>
    </source>
</evidence>
<evidence type="ECO:0000256" key="3">
    <source>
        <dbReference type="ARBA" id="ARBA00022843"/>
    </source>
</evidence>
<dbReference type="Gene3D" id="3.30.230.130">
    <property type="entry name" value="Cullin, Chain C, Domain 2"/>
    <property type="match status" value="1"/>
</dbReference>
<dbReference type="InterPro" id="IPR059120">
    <property type="entry name" value="Cullin-like_AB"/>
</dbReference>
<dbReference type="PROSITE" id="PS50069">
    <property type="entry name" value="CULLIN_2"/>
    <property type="match status" value="1"/>
</dbReference>
<evidence type="ECO:0000313" key="8">
    <source>
        <dbReference type="Proteomes" id="UP001172102"/>
    </source>
</evidence>
<evidence type="ECO:0000256" key="4">
    <source>
        <dbReference type="PROSITE-ProRule" id="PRU00330"/>
    </source>
</evidence>
<dbReference type="InterPro" id="IPR016158">
    <property type="entry name" value="Cullin_homology"/>
</dbReference>
<dbReference type="InterPro" id="IPR001373">
    <property type="entry name" value="Cullin_N"/>
</dbReference>
<keyword evidence="2" id="KW-1017">Isopeptide bond</keyword>
<proteinExistence type="inferred from homology"/>
<dbReference type="Pfam" id="PF26557">
    <property type="entry name" value="Cullin_AB"/>
    <property type="match status" value="1"/>
</dbReference>
<dbReference type="PANTHER" id="PTHR11932">
    <property type="entry name" value="CULLIN"/>
    <property type="match status" value="1"/>
</dbReference>
<dbReference type="FunFam" id="1.20.1310.10:FF:000036">
    <property type="entry name" value="SCF ubiquitin ligase subunit CulC, putative"/>
    <property type="match status" value="1"/>
</dbReference>
<dbReference type="InterPro" id="IPR019559">
    <property type="entry name" value="Cullin_neddylation_domain"/>
</dbReference>
<protein>
    <submittedName>
        <fullName evidence="7">Cullin</fullName>
    </submittedName>
</protein>
<dbReference type="InterPro" id="IPR036388">
    <property type="entry name" value="WH-like_DNA-bd_sf"/>
</dbReference>
<dbReference type="Pfam" id="PF10557">
    <property type="entry name" value="Cullin_Nedd8"/>
    <property type="match status" value="1"/>
</dbReference>
<dbReference type="GO" id="GO:0006511">
    <property type="term" value="P:ubiquitin-dependent protein catabolic process"/>
    <property type="evidence" value="ECO:0007669"/>
    <property type="project" value="InterPro"/>
</dbReference>
<dbReference type="InterPro" id="IPR016159">
    <property type="entry name" value="Cullin_repeat-like_dom_sf"/>
</dbReference>
<dbReference type="Pfam" id="PF00888">
    <property type="entry name" value="Cullin"/>
    <property type="match status" value="1"/>
</dbReference>
<dbReference type="InterPro" id="IPR045093">
    <property type="entry name" value="Cullin"/>
</dbReference>
<dbReference type="FunFam" id="1.20.1310.10:FF:000061">
    <property type="entry name" value="Related to cullulin 3"/>
    <property type="match status" value="1"/>
</dbReference>
<evidence type="ECO:0000313" key="7">
    <source>
        <dbReference type="EMBL" id="KAK0731039.1"/>
    </source>
</evidence>
<organism evidence="7 8">
    <name type="scientific">Lasiosphaeris hirsuta</name>
    <dbReference type="NCBI Taxonomy" id="260670"/>
    <lineage>
        <taxon>Eukaryota</taxon>
        <taxon>Fungi</taxon>
        <taxon>Dikarya</taxon>
        <taxon>Ascomycota</taxon>
        <taxon>Pezizomycotina</taxon>
        <taxon>Sordariomycetes</taxon>
        <taxon>Sordariomycetidae</taxon>
        <taxon>Sordariales</taxon>
        <taxon>Lasiosphaeriaceae</taxon>
        <taxon>Lasiosphaeris</taxon>
    </lineage>
</organism>
<accession>A0AA40BBF9</accession>
<dbReference type="Gene3D" id="1.20.1310.10">
    <property type="entry name" value="Cullin Repeats"/>
    <property type="match status" value="4"/>
</dbReference>
<dbReference type="SMART" id="SM00182">
    <property type="entry name" value="CULLIN"/>
    <property type="match status" value="1"/>
</dbReference>
<evidence type="ECO:0000256" key="2">
    <source>
        <dbReference type="ARBA" id="ARBA00022499"/>
    </source>
</evidence>
<keyword evidence="3" id="KW-0832">Ubl conjugation</keyword>
<dbReference type="SMART" id="SM00884">
    <property type="entry name" value="Cullin_Nedd8"/>
    <property type="match status" value="1"/>
</dbReference>
<evidence type="ECO:0000256" key="1">
    <source>
        <dbReference type="ARBA" id="ARBA00006019"/>
    </source>
</evidence>
<dbReference type="InterPro" id="IPR036390">
    <property type="entry name" value="WH_DNA-bd_sf"/>
</dbReference>
<dbReference type="EMBL" id="JAUKUA010000001">
    <property type="protein sequence ID" value="KAK0731039.1"/>
    <property type="molecule type" value="Genomic_DNA"/>
</dbReference>
<keyword evidence="8" id="KW-1185">Reference proteome</keyword>
<dbReference type="FunFam" id="1.20.1310.10:FF:000001">
    <property type="entry name" value="Cullin 3"/>
    <property type="match status" value="1"/>
</dbReference>
<comment type="caution">
    <text evidence="7">The sequence shown here is derived from an EMBL/GenBank/DDBJ whole genome shotgun (WGS) entry which is preliminary data.</text>
</comment>
<dbReference type="SUPFAM" id="SSF46785">
    <property type="entry name" value="Winged helix' DNA-binding domain"/>
    <property type="match status" value="1"/>
</dbReference>
<reference evidence="7" key="1">
    <citation type="submission" date="2023-06" db="EMBL/GenBank/DDBJ databases">
        <title>Genome-scale phylogeny and comparative genomics of the fungal order Sordariales.</title>
        <authorList>
            <consortium name="Lawrence Berkeley National Laboratory"/>
            <person name="Hensen N."/>
            <person name="Bonometti L."/>
            <person name="Westerberg I."/>
            <person name="Brannstrom I.O."/>
            <person name="Guillou S."/>
            <person name="Cros-Aarteil S."/>
            <person name="Calhoun S."/>
            <person name="Haridas S."/>
            <person name="Kuo A."/>
            <person name="Mondo S."/>
            <person name="Pangilinan J."/>
            <person name="Riley R."/>
            <person name="Labutti K."/>
            <person name="Andreopoulos B."/>
            <person name="Lipzen A."/>
            <person name="Chen C."/>
            <person name="Yanf M."/>
            <person name="Daum C."/>
            <person name="Ng V."/>
            <person name="Clum A."/>
            <person name="Steindorff A."/>
            <person name="Ohm R."/>
            <person name="Martin F."/>
            <person name="Silar P."/>
            <person name="Natvig D."/>
            <person name="Lalanne C."/>
            <person name="Gautier V."/>
            <person name="Ament-Velasquez S.L."/>
            <person name="Kruys A."/>
            <person name="Hutchinson M.I."/>
            <person name="Powell A.J."/>
            <person name="Barry K."/>
            <person name="Miller A.N."/>
            <person name="Grigoriev I.V."/>
            <person name="Debuchy R."/>
            <person name="Gladieux P."/>
            <person name="Thoren M.H."/>
            <person name="Johannesson H."/>
        </authorList>
    </citation>
    <scope>NUCLEOTIDE SEQUENCE</scope>
    <source>
        <strain evidence="7">SMH4607-1</strain>
    </source>
</reference>
<evidence type="ECO:0000256" key="5">
    <source>
        <dbReference type="RuleBase" id="RU003829"/>
    </source>
</evidence>
<dbReference type="SUPFAM" id="SSF74788">
    <property type="entry name" value="Cullin repeat-like"/>
    <property type="match status" value="1"/>
</dbReference>
<dbReference type="SUPFAM" id="SSF75632">
    <property type="entry name" value="Cullin homology domain"/>
    <property type="match status" value="1"/>
</dbReference>
<dbReference type="Proteomes" id="UP001172102">
    <property type="component" value="Unassembled WGS sequence"/>
</dbReference>
<feature type="domain" description="Cullin family profile" evidence="6">
    <location>
        <begin position="452"/>
        <end position="703"/>
    </location>
</feature>